<dbReference type="RefSeq" id="WP_161869770.1">
    <property type="nucleotide sequence ID" value="NZ_MAEI02000001.1"/>
</dbReference>
<comment type="caution">
    <text evidence="1">The sequence shown here is derived from an EMBL/GenBank/DDBJ whole genome shotgun (WGS) entry which is preliminary data.</text>
</comment>
<protein>
    <recommendedName>
        <fullName evidence="3">MmcQ family protein</fullName>
    </recommendedName>
</protein>
<keyword evidence="2" id="KW-1185">Reference proteome</keyword>
<dbReference type="InterPro" id="IPR058532">
    <property type="entry name" value="YjbR/MT2646/Rv2570-like"/>
</dbReference>
<organism evidence="1 2">
    <name type="scientific">Enterococcus diestrammenae</name>
    <dbReference type="NCBI Taxonomy" id="1155073"/>
    <lineage>
        <taxon>Bacteria</taxon>
        <taxon>Bacillati</taxon>
        <taxon>Bacillota</taxon>
        <taxon>Bacilli</taxon>
        <taxon>Lactobacillales</taxon>
        <taxon>Enterococcaceae</taxon>
        <taxon>Enterococcus</taxon>
    </lineage>
</organism>
<dbReference type="Pfam" id="PF04237">
    <property type="entry name" value="YjbR"/>
    <property type="match status" value="1"/>
</dbReference>
<evidence type="ECO:0000313" key="1">
    <source>
        <dbReference type="EMBL" id="MEO1782722.1"/>
    </source>
</evidence>
<evidence type="ECO:0008006" key="3">
    <source>
        <dbReference type="Google" id="ProtNLM"/>
    </source>
</evidence>
<dbReference type="InterPro" id="IPR038056">
    <property type="entry name" value="YjbR-like_sf"/>
</dbReference>
<dbReference type="Gene3D" id="3.90.1150.30">
    <property type="match status" value="1"/>
</dbReference>
<sequence>MIQRAVVSEYISTNFGTSEDFLFEKHPSFGVFRHPISGKWFGVLMEIPRNKVYVSEADDEDIVILNVKINPELGEILRNKPGIYAAYHMNKQHWVSLDLSQLSELSEVAQLVEDSFKLTR</sequence>
<reference evidence="1 2" key="2">
    <citation type="submission" date="2024-02" db="EMBL/GenBank/DDBJ databases">
        <title>The Genome Sequence of Enterococcus diestrammenae JM9A.</title>
        <authorList>
            <person name="Earl A."/>
            <person name="Manson A."/>
            <person name="Gilmore M."/>
            <person name="Sanders J."/>
            <person name="Shea T."/>
            <person name="Howe W."/>
            <person name="Livny J."/>
            <person name="Cuomo C."/>
            <person name="Neafsey D."/>
            <person name="Birren B."/>
        </authorList>
    </citation>
    <scope>NUCLEOTIDE SEQUENCE [LARGE SCALE GENOMIC DNA]</scope>
    <source>
        <strain evidence="1 2">JM9A</strain>
    </source>
</reference>
<dbReference type="SUPFAM" id="SSF142906">
    <property type="entry name" value="YjbR-like"/>
    <property type="match status" value="1"/>
</dbReference>
<dbReference type="PANTHER" id="PTHR35145">
    <property type="entry name" value="CYTOPLASMIC PROTEIN-RELATED"/>
    <property type="match status" value="1"/>
</dbReference>
<name>A0ABV0F3Y8_9ENTE</name>
<gene>
    <name evidence="1" type="ORF">BAU18_002337</name>
</gene>
<reference evidence="2" key="1">
    <citation type="submission" date="2016-06" db="EMBL/GenBank/DDBJ databases">
        <title>Four novel species of enterococci isolated from chicken manure.</title>
        <authorList>
            <person name="Van Tyne D."/>
        </authorList>
    </citation>
    <scope>NUCLEOTIDE SEQUENCE [LARGE SCALE GENOMIC DNA]</scope>
    <source>
        <strain evidence="2">JM9A</strain>
    </source>
</reference>
<dbReference type="Proteomes" id="UP001429357">
    <property type="component" value="Unassembled WGS sequence"/>
</dbReference>
<dbReference type="PANTHER" id="PTHR35145:SF1">
    <property type="entry name" value="CYTOPLASMIC PROTEIN"/>
    <property type="match status" value="1"/>
</dbReference>
<evidence type="ECO:0000313" key="2">
    <source>
        <dbReference type="Proteomes" id="UP001429357"/>
    </source>
</evidence>
<proteinExistence type="predicted"/>
<dbReference type="InterPro" id="IPR007351">
    <property type="entry name" value="YjbR"/>
</dbReference>
<dbReference type="EMBL" id="MAEI02000001">
    <property type="protein sequence ID" value="MEO1782722.1"/>
    <property type="molecule type" value="Genomic_DNA"/>
</dbReference>
<accession>A0ABV0F3Y8</accession>